<dbReference type="OrthoDB" id="2693558at2759"/>
<accession>A0A9P7J9A2</accession>
<comment type="caution">
    <text evidence="1">The sequence shown here is derived from an EMBL/GenBank/DDBJ whole genome shotgun (WGS) entry which is preliminary data.</text>
</comment>
<sequence>MKGDSSALPLDPCSCSLQRPKGYTREGALENEMRVEVVRVMGEENELWELNLCLFVLHVENMSYPILTNPMTCTKQTCKKLTGGTAKHITVDFAPLLDFSLIGVDSLIDLSFDASIHMDLNSNLAMEEMVLDEETGGDEVDKMDGMDDGMVAGEVQSSHNEWCIVCQDGSRCALTASTFPSLTLTLSTVTMSRSHAYLATWQHKTLMQKKHALPTLNNLPVLPTFLPICSALEVSLQSQISSTPVVLIHLTLIDFETSGRPFDLMYCFLSPYFPHRGIAFHELIFDVSSKSKSDWYQVKFLGIILMPWQLLIRAAKDSYLWFLSCGALVNNEESFLSLQTAILHHHITATICFNAIHFQPTFVAPLLLSFAELVLTECLPIHEVFLDMLMQSYKLGRHTDMFLLMTNAGHALDITRFAWTHYLLFCWIAVCVKAN</sequence>
<dbReference type="EMBL" id="JABBWG010000034">
    <property type="protein sequence ID" value="KAG1809367.1"/>
    <property type="molecule type" value="Genomic_DNA"/>
</dbReference>
<organism evidence="1 2">
    <name type="scientific">Suillus subaureus</name>
    <dbReference type="NCBI Taxonomy" id="48587"/>
    <lineage>
        <taxon>Eukaryota</taxon>
        <taxon>Fungi</taxon>
        <taxon>Dikarya</taxon>
        <taxon>Basidiomycota</taxon>
        <taxon>Agaricomycotina</taxon>
        <taxon>Agaricomycetes</taxon>
        <taxon>Agaricomycetidae</taxon>
        <taxon>Boletales</taxon>
        <taxon>Suillineae</taxon>
        <taxon>Suillaceae</taxon>
        <taxon>Suillus</taxon>
    </lineage>
</organism>
<dbReference type="GeneID" id="64635768"/>
<evidence type="ECO:0000313" key="1">
    <source>
        <dbReference type="EMBL" id="KAG1809367.1"/>
    </source>
</evidence>
<dbReference type="Proteomes" id="UP000807769">
    <property type="component" value="Unassembled WGS sequence"/>
</dbReference>
<proteinExistence type="predicted"/>
<keyword evidence="2" id="KW-1185">Reference proteome</keyword>
<reference evidence="1" key="1">
    <citation type="journal article" date="2020" name="New Phytol.">
        <title>Comparative genomics reveals dynamic genome evolution in host specialist ectomycorrhizal fungi.</title>
        <authorList>
            <person name="Lofgren L.A."/>
            <person name="Nguyen N.H."/>
            <person name="Vilgalys R."/>
            <person name="Ruytinx J."/>
            <person name="Liao H.L."/>
            <person name="Branco S."/>
            <person name="Kuo A."/>
            <person name="LaButti K."/>
            <person name="Lipzen A."/>
            <person name="Andreopoulos W."/>
            <person name="Pangilinan J."/>
            <person name="Riley R."/>
            <person name="Hundley H."/>
            <person name="Na H."/>
            <person name="Barry K."/>
            <person name="Grigoriev I.V."/>
            <person name="Stajich J.E."/>
            <person name="Kennedy P.G."/>
        </authorList>
    </citation>
    <scope>NUCLEOTIDE SEQUENCE</scope>
    <source>
        <strain evidence="1">MN1</strain>
    </source>
</reference>
<dbReference type="AlphaFoldDB" id="A0A9P7J9A2"/>
<gene>
    <name evidence="1" type="ORF">BJ212DRAFT_1527999</name>
</gene>
<dbReference type="RefSeq" id="XP_041189193.1">
    <property type="nucleotide sequence ID" value="XM_041341752.1"/>
</dbReference>
<protein>
    <submittedName>
        <fullName evidence="1">Uncharacterized protein</fullName>
    </submittedName>
</protein>
<evidence type="ECO:0000313" key="2">
    <source>
        <dbReference type="Proteomes" id="UP000807769"/>
    </source>
</evidence>
<name>A0A9P7J9A2_9AGAM</name>